<dbReference type="EMBL" id="PQNY01000009">
    <property type="protein sequence ID" value="POS01657.1"/>
    <property type="molecule type" value="Genomic_DNA"/>
</dbReference>
<dbReference type="Proteomes" id="UP000237056">
    <property type="component" value="Unassembled WGS sequence"/>
</dbReference>
<dbReference type="AlphaFoldDB" id="A0A2S4N7J3"/>
<dbReference type="GO" id="GO:0003676">
    <property type="term" value="F:nucleic acid binding"/>
    <property type="evidence" value="ECO:0007669"/>
    <property type="project" value="InterPro"/>
</dbReference>
<proteinExistence type="predicted"/>
<dbReference type="CDD" id="cd06127">
    <property type="entry name" value="DEDDh"/>
    <property type="match status" value="1"/>
</dbReference>
<gene>
    <name evidence="2" type="ORF">Q361_109117</name>
</gene>
<dbReference type="InterPro" id="IPR012337">
    <property type="entry name" value="RNaseH-like_sf"/>
</dbReference>
<feature type="domain" description="Exonuclease" evidence="1">
    <location>
        <begin position="29"/>
        <end position="198"/>
    </location>
</feature>
<keyword evidence="3" id="KW-1185">Reference proteome</keyword>
<dbReference type="InterPro" id="IPR036397">
    <property type="entry name" value="RNaseH_sf"/>
</dbReference>
<dbReference type="Pfam" id="PF00929">
    <property type="entry name" value="RNase_T"/>
    <property type="match status" value="1"/>
</dbReference>
<evidence type="ECO:0000313" key="2">
    <source>
        <dbReference type="EMBL" id="POS01657.1"/>
    </source>
</evidence>
<dbReference type="InterPro" id="IPR013520">
    <property type="entry name" value="Ribonucl_H"/>
</dbReference>
<organism evidence="2 3">
    <name type="scientific">Flavobacterium croceum DSM 17960</name>
    <dbReference type="NCBI Taxonomy" id="1121886"/>
    <lineage>
        <taxon>Bacteria</taxon>
        <taxon>Pseudomonadati</taxon>
        <taxon>Bacteroidota</taxon>
        <taxon>Flavobacteriia</taxon>
        <taxon>Flavobacteriales</taxon>
        <taxon>Flavobacteriaceae</taxon>
        <taxon>Flavobacterium</taxon>
    </lineage>
</organism>
<evidence type="ECO:0000313" key="3">
    <source>
        <dbReference type="Proteomes" id="UP000237056"/>
    </source>
</evidence>
<dbReference type="GO" id="GO:0004527">
    <property type="term" value="F:exonuclease activity"/>
    <property type="evidence" value="ECO:0007669"/>
    <property type="project" value="UniProtKB-ARBA"/>
</dbReference>
<dbReference type="RefSeq" id="WP_103726250.1">
    <property type="nucleotide sequence ID" value="NZ_PQNY01000009.1"/>
</dbReference>
<reference evidence="2 3" key="1">
    <citation type="submission" date="2018-01" db="EMBL/GenBank/DDBJ databases">
        <title>Genomic Encyclopedia of Type Strains, Phase I: the one thousand microbial genomes (KMG-I) project.</title>
        <authorList>
            <person name="Goeker M."/>
        </authorList>
    </citation>
    <scope>NUCLEOTIDE SEQUENCE [LARGE SCALE GENOMIC DNA]</scope>
    <source>
        <strain evidence="2 3">DSM 17960</strain>
    </source>
</reference>
<dbReference type="SUPFAM" id="SSF53098">
    <property type="entry name" value="Ribonuclease H-like"/>
    <property type="match status" value="1"/>
</dbReference>
<dbReference type="OrthoDB" id="9803913at2"/>
<protein>
    <submittedName>
        <fullName evidence="2">DNA polymerase-3 subunit epsilon</fullName>
    </submittedName>
</protein>
<dbReference type="Gene3D" id="3.30.420.10">
    <property type="entry name" value="Ribonuclease H-like superfamily/Ribonuclease H"/>
    <property type="match status" value="1"/>
</dbReference>
<sequence>MLDWLKNIGKDYPDYWKNYLSKFEKKPSRFVALSLETTGLNPKKDIILSVGAIGIEHNKIVVKDVLEIEFPKPIKEEVSENVIDQMFKDVRVPKVTESVALEKLIDYIGNSVIVGHRTLFDIEIINETLEKYNCGRLKNESLDIEVMYKKLLDINDKNFSLDDLKKIYKINTSDRTSTVEDAYSIGLLFLKLKSKLDIHIQA</sequence>
<evidence type="ECO:0000259" key="1">
    <source>
        <dbReference type="SMART" id="SM00479"/>
    </source>
</evidence>
<accession>A0A2S4N7J3</accession>
<name>A0A2S4N7J3_9FLAO</name>
<comment type="caution">
    <text evidence="2">The sequence shown here is derived from an EMBL/GenBank/DDBJ whole genome shotgun (WGS) entry which is preliminary data.</text>
</comment>
<dbReference type="SMART" id="SM00479">
    <property type="entry name" value="EXOIII"/>
    <property type="match status" value="1"/>
</dbReference>
<dbReference type="GO" id="GO:0006259">
    <property type="term" value="P:DNA metabolic process"/>
    <property type="evidence" value="ECO:0007669"/>
    <property type="project" value="UniProtKB-ARBA"/>
</dbReference>